<sequence length="299" mass="34475">MSKSGFDKHIEHKEAPWLSEYNFSIIASGIVSAIGQIKDIRWPRPLQTDPSQRNPNQMFKYHGTHGHRTEDCRQLMEEVARLFNEGHLREFLNGQAKNHFRDMDANRKNKQEEPQHVIHMIVGGVSIPQGTIFKRRKVTITREKRTRDYLPKDTLSFNNDYAKGIEQPHNDALQSLFDRGSENNSASRIESCLQLEYSTTSTWQVKPPKGKSFCHETIQEMKFHVIEGDMIYNALLGRPWIHNMKAVPSMLYQVLKFPMSEGIKTMYGEQPTTKEMFAIDEVVPISTLSSAKGSEPKRK</sequence>
<protein>
    <submittedName>
        <fullName evidence="2">Uncharacterized protein LOC104232129</fullName>
    </submittedName>
</protein>
<dbReference type="PANTHER" id="PTHR33240:SF8">
    <property type="entry name" value="OS03G0439900 PROTEIN"/>
    <property type="match status" value="1"/>
</dbReference>
<keyword evidence="1" id="KW-1185">Reference proteome</keyword>
<evidence type="ECO:0000313" key="2">
    <source>
        <dbReference type="RefSeq" id="XP_009783540.1"/>
    </source>
</evidence>
<organism evidence="1 2">
    <name type="scientific">Nicotiana sylvestris</name>
    <name type="common">Wood tobacco</name>
    <name type="synonym">South American tobacco</name>
    <dbReference type="NCBI Taxonomy" id="4096"/>
    <lineage>
        <taxon>Eukaryota</taxon>
        <taxon>Viridiplantae</taxon>
        <taxon>Streptophyta</taxon>
        <taxon>Embryophyta</taxon>
        <taxon>Tracheophyta</taxon>
        <taxon>Spermatophyta</taxon>
        <taxon>Magnoliopsida</taxon>
        <taxon>eudicotyledons</taxon>
        <taxon>Gunneridae</taxon>
        <taxon>Pentapetalae</taxon>
        <taxon>asterids</taxon>
        <taxon>lamiids</taxon>
        <taxon>Solanales</taxon>
        <taxon>Solanaceae</taxon>
        <taxon>Nicotianoideae</taxon>
        <taxon>Nicotianeae</taxon>
        <taxon>Nicotiana</taxon>
    </lineage>
</organism>
<gene>
    <name evidence="2" type="primary">LOC104232129</name>
</gene>
<dbReference type="eggNOG" id="KOG0017">
    <property type="taxonomic scope" value="Eukaryota"/>
</dbReference>
<dbReference type="Proteomes" id="UP000189701">
    <property type="component" value="Unplaced"/>
</dbReference>
<dbReference type="AlphaFoldDB" id="A0A1U7XAR5"/>
<evidence type="ECO:0000313" key="1">
    <source>
        <dbReference type="Proteomes" id="UP000189701"/>
    </source>
</evidence>
<reference evidence="1" key="1">
    <citation type="journal article" date="2013" name="Genome Biol.">
        <title>Reference genomes and transcriptomes of Nicotiana sylvestris and Nicotiana tomentosiformis.</title>
        <authorList>
            <person name="Sierro N."/>
            <person name="Battey J.N."/>
            <person name="Ouadi S."/>
            <person name="Bovet L."/>
            <person name="Goepfert S."/>
            <person name="Bakaher N."/>
            <person name="Peitsch M.C."/>
            <person name="Ivanov N.V."/>
        </authorList>
    </citation>
    <scope>NUCLEOTIDE SEQUENCE [LARGE SCALE GENOMIC DNA]</scope>
</reference>
<reference evidence="2" key="2">
    <citation type="submission" date="2025-08" db="UniProtKB">
        <authorList>
            <consortium name="RefSeq"/>
        </authorList>
    </citation>
    <scope>IDENTIFICATION</scope>
    <source>
        <tissue evidence="2">Leaf</tissue>
    </source>
</reference>
<dbReference type="RefSeq" id="XP_009783540.1">
    <property type="nucleotide sequence ID" value="XM_009785238.1"/>
</dbReference>
<dbReference type="PANTHER" id="PTHR33240">
    <property type="entry name" value="OS08G0508500 PROTEIN"/>
    <property type="match status" value="1"/>
</dbReference>
<name>A0A1U7XAR5_NICSY</name>
<proteinExistence type="predicted"/>
<accession>A0A1U7XAR5</accession>